<comment type="cofactor">
    <cofactor evidence="1">
        <name>Fe cation</name>
        <dbReference type="ChEBI" id="CHEBI:24875"/>
    </cofactor>
</comment>
<keyword evidence="7" id="KW-1185">Reference proteome</keyword>
<protein>
    <submittedName>
        <fullName evidence="6">FprA family A-type flavoprotein</fullName>
    </submittedName>
</protein>
<dbReference type="SUPFAM" id="SSF56281">
    <property type="entry name" value="Metallo-hydrolase/oxidoreductase"/>
    <property type="match status" value="1"/>
</dbReference>
<evidence type="ECO:0000259" key="5">
    <source>
        <dbReference type="PROSITE" id="PS50902"/>
    </source>
</evidence>
<dbReference type="InterPro" id="IPR029039">
    <property type="entry name" value="Flavoprotein-like_sf"/>
</dbReference>
<proteinExistence type="inferred from homology"/>
<evidence type="ECO:0000313" key="6">
    <source>
        <dbReference type="EMBL" id="PWB06331.1"/>
    </source>
</evidence>
<dbReference type="Gene3D" id="3.60.15.10">
    <property type="entry name" value="Ribonuclease Z/Hydroxyacylglutathione hydrolase-like"/>
    <property type="match status" value="1"/>
</dbReference>
<comment type="similarity">
    <text evidence="2">In the N-terminal section; belongs to the zinc metallo-hydrolase group 3 family.</text>
</comment>
<dbReference type="RefSeq" id="WP_107036710.1">
    <property type="nucleotide sequence ID" value="NZ_CAONGC010000054.1"/>
</dbReference>
<sequence>MYDISDAIRYAGVDDTGRKMFESQYPLPSGMSYNSYVVSGSTHSAILDSVDAEYGDEWLDNLTAALEGRQPDYLVMLHAEPDHSSNIVRALVRWPGMKIVAGKAALQMLPQFFSGVDFAGRLMEVKEGDVIDLGDHRLRFYAAPMVHWPEVMVAFEESESVLFSADAFGRFGAVGLGGGWDDEARRYYANIVGKYGNQVQALLRKLSQLTVDVIAPLHGPVLKSDLGHYLGLYEKWSRYEAERRGVLVAYASVYGGTADAALALAGMLRASGCEVVAVDLAATDVSEAVSLAFKYDSMVLCSVTLDADMFPAMHRFLHHLQSKGLRGRRVGLVENGSWAPVAARKMSAMLSAMNDMTVVGEPVTIRSRLSDDSLRALRELASQIDS</sequence>
<dbReference type="PANTHER" id="PTHR32145">
    <property type="entry name" value="DIFLAVIN FLAVOPROTEIN A 2-RELATED"/>
    <property type="match status" value="1"/>
</dbReference>
<gene>
    <name evidence="6" type="ORF">C5O25_10570</name>
</gene>
<keyword evidence="4" id="KW-0249">Electron transport</keyword>
<dbReference type="SMART" id="SM00849">
    <property type="entry name" value="Lactamase_B"/>
    <property type="match status" value="1"/>
</dbReference>
<reference evidence="7" key="1">
    <citation type="submission" date="2018-02" db="EMBL/GenBank/DDBJ databases">
        <authorList>
            <person name="Clavel T."/>
            <person name="Strowig T."/>
        </authorList>
    </citation>
    <scope>NUCLEOTIDE SEQUENCE [LARGE SCALE GENOMIC DNA]</scope>
    <source>
        <strain evidence="7">DSM 100764</strain>
    </source>
</reference>
<dbReference type="PROSITE" id="PS50902">
    <property type="entry name" value="FLAVODOXIN_LIKE"/>
    <property type="match status" value="1"/>
</dbReference>
<dbReference type="InterPro" id="IPR008254">
    <property type="entry name" value="Flavodoxin/NO_synth"/>
</dbReference>
<evidence type="ECO:0000313" key="7">
    <source>
        <dbReference type="Proteomes" id="UP000244925"/>
    </source>
</evidence>
<dbReference type="InterPro" id="IPR051285">
    <property type="entry name" value="NADH_oxidoreductase_modular"/>
</dbReference>
<accession>A0A2V1IW29</accession>
<dbReference type="PANTHER" id="PTHR32145:SF20">
    <property type="entry name" value="FLAVOPROTEIN"/>
    <property type="match status" value="1"/>
</dbReference>
<dbReference type="EMBL" id="PUBV01000027">
    <property type="protein sequence ID" value="PWB06331.1"/>
    <property type="molecule type" value="Genomic_DNA"/>
</dbReference>
<organism evidence="6 7">
    <name type="scientific">Paramuribaculum intestinale</name>
    <dbReference type="NCBI Taxonomy" id="2094151"/>
    <lineage>
        <taxon>Bacteria</taxon>
        <taxon>Pseudomonadati</taxon>
        <taxon>Bacteroidota</taxon>
        <taxon>Bacteroidia</taxon>
        <taxon>Bacteroidales</taxon>
        <taxon>Muribaculaceae</taxon>
        <taxon>Paramuribaculum</taxon>
    </lineage>
</organism>
<name>A0A2V1IW29_9BACT</name>
<dbReference type="CDD" id="cd07709">
    <property type="entry name" value="flavodiiron_proteins_MBL-fold"/>
    <property type="match status" value="1"/>
</dbReference>
<feature type="domain" description="Flavodoxin-like" evidence="5">
    <location>
        <begin position="246"/>
        <end position="385"/>
    </location>
</feature>
<evidence type="ECO:0000256" key="2">
    <source>
        <dbReference type="ARBA" id="ARBA00007121"/>
    </source>
</evidence>
<dbReference type="AlphaFoldDB" id="A0A2V1IW29"/>
<dbReference type="SUPFAM" id="SSF52218">
    <property type="entry name" value="Flavoproteins"/>
    <property type="match status" value="1"/>
</dbReference>
<dbReference type="InterPro" id="IPR036866">
    <property type="entry name" value="RibonucZ/Hydroxyglut_hydro"/>
</dbReference>
<dbReference type="InterPro" id="IPR045761">
    <property type="entry name" value="ODP_dom"/>
</dbReference>
<dbReference type="InterPro" id="IPR001279">
    <property type="entry name" value="Metallo-B-lactamas"/>
</dbReference>
<evidence type="ECO:0000256" key="3">
    <source>
        <dbReference type="ARBA" id="ARBA00022448"/>
    </source>
</evidence>
<dbReference type="GO" id="GO:0010181">
    <property type="term" value="F:FMN binding"/>
    <property type="evidence" value="ECO:0007669"/>
    <property type="project" value="InterPro"/>
</dbReference>
<dbReference type="Pfam" id="PF19583">
    <property type="entry name" value="ODP"/>
    <property type="match status" value="1"/>
</dbReference>
<comment type="caution">
    <text evidence="6">The sequence shown here is derived from an EMBL/GenBank/DDBJ whole genome shotgun (WGS) entry which is preliminary data.</text>
</comment>
<keyword evidence="3" id="KW-0813">Transport</keyword>
<dbReference type="Gene3D" id="3.40.50.360">
    <property type="match status" value="1"/>
</dbReference>
<evidence type="ECO:0000256" key="4">
    <source>
        <dbReference type="ARBA" id="ARBA00022982"/>
    </source>
</evidence>
<evidence type="ECO:0000256" key="1">
    <source>
        <dbReference type="ARBA" id="ARBA00001962"/>
    </source>
</evidence>
<dbReference type="Proteomes" id="UP000244925">
    <property type="component" value="Unassembled WGS sequence"/>
</dbReference>